<feature type="transmembrane region" description="Helical" evidence="1">
    <location>
        <begin position="171"/>
        <end position="189"/>
    </location>
</feature>
<feature type="transmembrane region" description="Helical" evidence="1">
    <location>
        <begin position="96"/>
        <end position="116"/>
    </location>
</feature>
<dbReference type="RefSeq" id="WP_344376859.1">
    <property type="nucleotide sequence ID" value="NZ_BAAAPW010000005.1"/>
</dbReference>
<sequence length="222" mass="22989">MSTSTTTPTRPRPGTDASTRTLLRAGLIAGPIFMLTATVQVLVRDGFDLARHPISLLAVGPGGWVQIANFILAGLLGIAFAVGVARAVPTGASSRWAPILLGLFGVGLVIGGAFPADGAFGFPAGAPDGIPATTSFHAKVHAVAPPLAFLSLIAACFVVARRLGRDGHRAAAAWTRALAIVCFVLSVPFGPGASVRLFVAIGLAFAWQVWFAWRLLTERRAA</sequence>
<feature type="transmembrane region" description="Helical" evidence="1">
    <location>
        <begin position="136"/>
        <end position="159"/>
    </location>
</feature>
<dbReference type="Proteomes" id="UP001501196">
    <property type="component" value="Unassembled WGS sequence"/>
</dbReference>
<feature type="transmembrane region" description="Helical" evidence="1">
    <location>
        <begin position="63"/>
        <end position="84"/>
    </location>
</feature>
<feature type="transmembrane region" description="Helical" evidence="1">
    <location>
        <begin position="21"/>
        <end position="43"/>
    </location>
</feature>
<feature type="transmembrane region" description="Helical" evidence="1">
    <location>
        <begin position="195"/>
        <end position="216"/>
    </location>
</feature>
<dbReference type="EMBL" id="BAAAPW010000005">
    <property type="protein sequence ID" value="GAA2043150.1"/>
    <property type="molecule type" value="Genomic_DNA"/>
</dbReference>
<comment type="caution">
    <text evidence="2">The sequence shown here is derived from an EMBL/GenBank/DDBJ whole genome shotgun (WGS) entry which is preliminary data.</text>
</comment>
<reference evidence="3" key="1">
    <citation type="journal article" date="2019" name="Int. J. Syst. Evol. Microbiol.">
        <title>The Global Catalogue of Microorganisms (GCM) 10K type strain sequencing project: providing services to taxonomists for standard genome sequencing and annotation.</title>
        <authorList>
            <consortium name="The Broad Institute Genomics Platform"/>
            <consortium name="The Broad Institute Genome Sequencing Center for Infectious Disease"/>
            <person name="Wu L."/>
            <person name="Ma J."/>
        </authorList>
    </citation>
    <scope>NUCLEOTIDE SEQUENCE [LARGE SCALE GENOMIC DNA]</scope>
    <source>
        <strain evidence="3">JCM 15672</strain>
    </source>
</reference>
<evidence type="ECO:0008006" key="4">
    <source>
        <dbReference type="Google" id="ProtNLM"/>
    </source>
</evidence>
<accession>A0ABP5GB21</accession>
<keyword evidence="3" id="KW-1185">Reference proteome</keyword>
<dbReference type="Pfam" id="PF06197">
    <property type="entry name" value="DUF998"/>
    <property type="match status" value="1"/>
</dbReference>
<keyword evidence="1" id="KW-1133">Transmembrane helix</keyword>
<keyword evidence="1" id="KW-0812">Transmembrane</keyword>
<name>A0ABP5GB21_9MICO</name>
<dbReference type="InterPro" id="IPR009339">
    <property type="entry name" value="DUF998"/>
</dbReference>
<proteinExistence type="predicted"/>
<evidence type="ECO:0000313" key="3">
    <source>
        <dbReference type="Proteomes" id="UP001501196"/>
    </source>
</evidence>
<keyword evidence="1" id="KW-0472">Membrane</keyword>
<evidence type="ECO:0000313" key="2">
    <source>
        <dbReference type="EMBL" id="GAA2043150.1"/>
    </source>
</evidence>
<protein>
    <recommendedName>
        <fullName evidence="4">DUF998 domain-containing protein</fullName>
    </recommendedName>
</protein>
<gene>
    <name evidence="2" type="ORF">GCM10009819_32190</name>
</gene>
<organism evidence="2 3">
    <name type="scientific">Agromyces tropicus</name>
    <dbReference type="NCBI Taxonomy" id="555371"/>
    <lineage>
        <taxon>Bacteria</taxon>
        <taxon>Bacillati</taxon>
        <taxon>Actinomycetota</taxon>
        <taxon>Actinomycetes</taxon>
        <taxon>Micrococcales</taxon>
        <taxon>Microbacteriaceae</taxon>
        <taxon>Agromyces</taxon>
    </lineage>
</organism>
<evidence type="ECO:0000256" key="1">
    <source>
        <dbReference type="SAM" id="Phobius"/>
    </source>
</evidence>